<sequence length="891" mass="96746">MAGKGKAVTVAGASGVTIATSSGPRYCHYSGLRERFRIGDEYEIVDAKEGESYLVNKPSCLPLSVDHMEAGLRLPLPEVAKALLNPHFKLSASRSSGTDVYYAKHRADRMHIQLSSKYSNNKGWMDRLFFVQRRDGTEGGFPTVIRSAQKDSFPKLIQDEARASDSLLRADVRNGEGYLTEFSLFRHAVAELEAGRDQEANEDFAEQIPVMAHMVYEDDDRAAVVRVPSAVRVGTTVTTALVAPSPAKGCPEGTRVLEKGPEKIRLKKKATIKVVSAEAWPSFEEGEGATRPSAAMKKRPTLLDEGAEDADQLRARKKKRLVCAAPQHSEEGTEEEVDEAQLLLRKKRKAARSAEQKAPRMPPVVRPEVAQRMTTELGLIVESNGSESSAEEHREVSAPLGPSEGREEEVARTAASSTRSAGDDAAETFARRGEGNEETSTSREGISPRREVPERDVPEEAAASAAGATPTGVATTPQKEVVVVAAAPLPSTKMVAVEEVPSAVLVSTEVGEAAQGVEEVALVTEGRKEIADAAAETARRAEISVEQPVAAEEAISSGENRRPLSAVLKGKSSELPLQAMLEATLGRLGAMPRGPEKTPEHSSAAYRLGHLSEHDEDENVDVGALVDSIASSMGLLKKLAFRAQSQKQMWEAETAFCDDLVTKHQAREAELLKEVKSLQDALQTSELNLTVARAEKEAIAKVLAEARAQAVAEYKEGPDFKKDLEHFGDRCYKVGLEAGKEFGEKLAWTERAREAFEAAVKSRVGPEMKQDLLLFSWSWRPGVAVDWLASRLVDVDCLNLAAVDVDAKGFEEWLDDRRTRGVAELREETSRRGAIPVGARGGLGVNREINGWKARRAGLGFLQGLRPENLASTSFVAKLLSQDVNGQIPCR</sequence>
<dbReference type="AlphaFoldDB" id="A0A843UDN0"/>
<organism evidence="3 4">
    <name type="scientific">Colocasia esculenta</name>
    <name type="common">Wild taro</name>
    <name type="synonym">Arum esculentum</name>
    <dbReference type="NCBI Taxonomy" id="4460"/>
    <lineage>
        <taxon>Eukaryota</taxon>
        <taxon>Viridiplantae</taxon>
        <taxon>Streptophyta</taxon>
        <taxon>Embryophyta</taxon>
        <taxon>Tracheophyta</taxon>
        <taxon>Spermatophyta</taxon>
        <taxon>Magnoliopsida</taxon>
        <taxon>Liliopsida</taxon>
        <taxon>Araceae</taxon>
        <taxon>Aroideae</taxon>
        <taxon>Colocasieae</taxon>
        <taxon>Colocasia</taxon>
    </lineage>
</organism>
<protein>
    <submittedName>
        <fullName evidence="3">Uncharacterized protein</fullName>
    </submittedName>
</protein>
<comment type="caution">
    <text evidence="3">The sequence shown here is derived from an EMBL/GenBank/DDBJ whole genome shotgun (WGS) entry which is preliminary data.</text>
</comment>
<evidence type="ECO:0000256" key="2">
    <source>
        <dbReference type="SAM" id="MobiDB-lite"/>
    </source>
</evidence>
<reference evidence="3" key="1">
    <citation type="submission" date="2017-07" db="EMBL/GenBank/DDBJ databases">
        <title>Taro Niue Genome Assembly and Annotation.</title>
        <authorList>
            <person name="Atibalentja N."/>
            <person name="Keating K."/>
            <person name="Fields C.J."/>
        </authorList>
    </citation>
    <scope>NUCLEOTIDE SEQUENCE</scope>
    <source>
        <strain evidence="3">Niue_2</strain>
        <tissue evidence="3">Leaf</tissue>
    </source>
</reference>
<feature type="compositionally biased region" description="Low complexity" evidence="2">
    <location>
        <begin position="460"/>
        <end position="473"/>
    </location>
</feature>
<gene>
    <name evidence="3" type="ORF">Taro_012746</name>
</gene>
<evidence type="ECO:0000313" key="3">
    <source>
        <dbReference type="EMBL" id="MQL80297.1"/>
    </source>
</evidence>
<name>A0A843UDN0_COLES</name>
<proteinExistence type="predicted"/>
<keyword evidence="4" id="KW-1185">Reference proteome</keyword>
<evidence type="ECO:0000313" key="4">
    <source>
        <dbReference type="Proteomes" id="UP000652761"/>
    </source>
</evidence>
<feature type="region of interest" description="Disordered" evidence="2">
    <location>
        <begin position="382"/>
        <end position="473"/>
    </location>
</feature>
<dbReference type="EMBL" id="NMUH01000500">
    <property type="protein sequence ID" value="MQL80297.1"/>
    <property type="molecule type" value="Genomic_DNA"/>
</dbReference>
<feature type="coiled-coil region" evidence="1">
    <location>
        <begin position="330"/>
        <end position="357"/>
    </location>
</feature>
<keyword evidence="1" id="KW-0175">Coiled coil</keyword>
<accession>A0A843UDN0</accession>
<feature type="compositionally biased region" description="Basic and acidic residues" evidence="2">
    <location>
        <begin position="446"/>
        <end position="458"/>
    </location>
</feature>
<evidence type="ECO:0000256" key="1">
    <source>
        <dbReference type="SAM" id="Coils"/>
    </source>
</evidence>
<dbReference type="Proteomes" id="UP000652761">
    <property type="component" value="Unassembled WGS sequence"/>
</dbReference>
<feature type="coiled-coil region" evidence="1">
    <location>
        <begin position="661"/>
        <end position="695"/>
    </location>
</feature>